<proteinExistence type="predicted"/>
<organism evidence="3 4">
    <name type="scientific">Mucuna pruriens</name>
    <name type="common">Velvet bean</name>
    <name type="synonym">Dolichos pruriens</name>
    <dbReference type="NCBI Taxonomy" id="157652"/>
    <lineage>
        <taxon>Eukaryota</taxon>
        <taxon>Viridiplantae</taxon>
        <taxon>Streptophyta</taxon>
        <taxon>Embryophyta</taxon>
        <taxon>Tracheophyta</taxon>
        <taxon>Spermatophyta</taxon>
        <taxon>Magnoliopsida</taxon>
        <taxon>eudicotyledons</taxon>
        <taxon>Gunneridae</taxon>
        <taxon>Pentapetalae</taxon>
        <taxon>rosids</taxon>
        <taxon>fabids</taxon>
        <taxon>Fabales</taxon>
        <taxon>Fabaceae</taxon>
        <taxon>Papilionoideae</taxon>
        <taxon>50 kb inversion clade</taxon>
        <taxon>NPAAA clade</taxon>
        <taxon>indigoferoid/millettioid clade</taxon>
        <taxon>Phaseoleae</taxon>
        <taxon>Mucuna</taxon>
    </lineage>
</organism>
<dbReference type="Pfam" id="PF25597">
    <property type="entry name" value="SH3_retrovirus"/>
    <property type="match status" value="1"/>
</dbReference>
<keyword evidence="4" id="KW-1185">Reference proteome</keyword>
<evidence type="ECO:0000313" key="3">
    <source>
        <dbReference type="EMBL" id="RDX80230.1"/>
    </source>
</evidence>
<name>A0A371FPW2_MUCPR</name>
<evidence type="ECO:0000259" key="2">
    <source>
        <dbReference type="Pfam" id="PF25597"/>
    </source>
</evidence>
<dbReference type="OrthoDB" id="1751476at2759"/>
<reference evidence="3" key="1">
    <citation type="submission" date="2018-05" db="EMBL/GenBank/DDBJ databases">
        <title>Draft genome of Mucuna pruriens seed.</title>
        <authorList>
            <person name="Nnadi N.E."/>
            <person name="Vos R."/>
            <person name="Hasami M.H."/>
            <person name="Devisetty U.K."/>
            <person name="Aguiy J.C."/>
        </authorList>
    </citation>
    <scope>NUCLEOTIDE SEQUENCE [LARGE SCALE GENOMIC DNA]</scope>
    <source>
        <strain evidence="3">JCA_2017</strain>
    </source>
</reference>
<comment type="caution">
    <text evidence="3">The sequence shown here is derived from an EMBL/GenBank/DDBJ whole genome shotgun (WGS) entry which is preliminary data.</text>
</comment>
<feature type="non-terminal residue" evidence="3">
    <location>
        <position position="1"/>
    </location>
</feature>
<gene>
    <name evidence="3" type="ORF">CR513_39252</name>
</gene>
<feature type="compositionally biased region" description="Basic and acidic residues" evidence="1">
    <location>
        <begin position="80"/>
        <end position="90"/>
    </location>
</feature>
<sequence length="98" mass="11182">MNCGSVDNPKFLSSILSNGMFIGYLIPSKACRVYNFRSLKVEESIHVKFNDSKPDKELSKLIEPFAKLNIKELQTTSKEPLLDDEPKTDEVETSSRNW</sequence>
<feature type="region of interest" description="Disordered" evidence="1">
    <location>
        <begin position="77"/>
        <end position="98"/>
    </location>
</feature>
<dbReference type="EMBL" id="QJKJ01008285">
    <property type="protein sequence ID" value="RDX80230.1"/>
    <property type="molecule type" value="Genomic_DNA"/>
</dbReference>
<feature type="domain" description="Retroviral polymerase SH3-like" evidence="2">
    <location>
        <begin position="19"/>
        <end position="56"/>
    </location>
</feature>
<dbReference type="Proteomes" id="UP000257109">
    <property type="component" value="Unassembled WGS sequence"/>
</dbReference>
<dbReference type="InterPro" id="IPR057670">
    <property type="entry name" value="SH3_retrovirus"/>
</dbReference>
<evidence type="ECO:0000313" key="4">
    <source>
        <dbReference type="Proteomes" id="UP000257109"/>
    </source>
</evidence>
<accession>A0A371FPW2</accession>
<protein>
    <recommendedName>
        <fullName evidence="2">Retroviral polymerase SH3-like domain-containing protein</fullName>
    </recommendedName>
</protein>
<dbReference type="AlphaFoldDB" id="A0A371FPW2"/>
<evidence type="ECO:0000256" key="1">
    <source>
        <dbReference type="SAM" id="MobiDB-lite"/>
    </source>
</evidence>